<dbReference type="GO" id="GO:0006508">
    <property type="term" value="P:proteolysis"/>
    <property type="evidence" value="ECO:0007669"/>
    <property type="project" value="InterPro"/>
</dbReference>
<dbReference type="InterPro" id="IPR036852">
    <property type="entry name" value="Peptidase_S8/S53_dom_sf"/>
</dbReference>
<dbReference type="EMBL" id="JACCKD010000008">
    <property type="protein sequence ID" value="MBA0127907.1"/>
    <property type="molecule type" value="Genomic_DNA"/>
</dbReference>
<dbReference type="SUPFAM" id="SSF52743">
    <property type="entry name" value="Subtilisin-like"/>
    <property type="match status" value="1"/>
</dbReference>
<protein>
    <submittedName>
        <fullName evidence="2">S8 family peptidase</fullName>
    </submittedName>
</protein>
<feature type="domain" description="Peptidase S8/S53" evidence="1">
    <location>
        <begin position="247"/>
        <end position="614"/>
    </location>
</feature>
<dbReference type="CDD" id="cd04847">
    <property type="entry name" value="Peptidases_S8_Subtilisin_like_2"/>
    <property type="match status" value="1"/>
</dbReference>
<accession>A0A838AFI8</accession>
<dbReference type="AlphaFoldDB" id="A0A838AFI8"/>
<gene>
    <name evidence="2" type="ORF">H0B56_20365</name>
</gene>
<sequence length="787" mass="87782">MVFELADSVHKFQNAVDKIDGLEFLADLADDLIDPDEDFSYEDDPTKQVPITLYMVMTNARAVGYLISLFEQWQQNPQVKFTYGLNPLKNVFKLLRSIRRWGPHDRIRETGLLEQWRESVLVAPKQHVRVEVELWYRSTSAARLDSQQTVENIIRSSNGSIVATSEQSSIAYHGLLVDIPRSEVERVLEQGPTAIDLLTTEYVMMVSPSLPVTFPASDSVSPRHSDFDHRLPSGRPRIALLDGVPFTNHEVLAGRLIIDDPDDHESLYTTSQRFHGSAMASLIIHGDLSQPGTSARQPLYIRPILQPDEHNRLNEVVPPHELLVDLIHRAFTRIFEGDENRDPAAQSVRIVNLSIGDPARPFIRRLSPLARLLDRLASKYNVVIVVSAGNQASISPRLPANAVGSSDATKREIARWLHDTASLRRPLSPAESINCITVGASHEDRTDSDFPDNVVDVVPTGFPACFSPAGFGFRRSVKPEVLLPGGRQLFQKPDPTTEVPSELVGVNNPETPPGLHTAAPGLEGELKSTVWSFGTSNSAALATRQLNEIFDILESLDNQTDEFQFPNQLYHPVLAKALLVHAAEWYKVGGELPQLLDLTASERRRELARLLGYGTLRQERAAKARQNRALLLGAGSINDGRQHEFSYPLPRGLSGTTEWRRLTITLAWMSPINVYSQKYRVAKLQFEPPAAGIGVDRKEVPHNTVRNGTVQHEILEGNKVVAFMHNDSLSINVQCRAESGKLERAVHYGLAVSLEVGSTTSVDLHTQVRERLREEVRTRSRTRITPP</sequence>
<organism evidence="2 3">
    <name type="scientific">Haloechinothrix aidingensis</name>
    <dbReference type="NCBI Taxonomy" id="2752311"/>
    <lineage>
        <taxon>Bacteria</taxon>
        <taxon>Bacillati</taxon>
        <taxon>Actinomycetota</taxon>
        <taxon>Actinomycetes</taxon>
        <taxon>Pseudonocardiales</taxon>
        <taxon>Pseudonocardiaceae</taxon>
        <taxon>Haloechinothrix</taxon>
    </lineage>
</organism>
<evidence type="ECO:0000313" key="3">
    <source>
        <dbReference type="Proteomes" id="UP000582974"/>
    </source>
</evidence>
<evidence type="ECO:0000313" key="2">
    <source>
        <dbReference type="EMBL" id="MBA0127907.1"/>
    </source>
</evidence>
<evidence type="ECO:0000259" key="1">
    <source>
        <dbReference type="Pfam" id="PF00082"/>
    </source>
</evidence>
<dbReference type="InterPro" id="IPR000209">
    <property type="entry name" value="Peptidase_S8/S53_dom"/>
</dbReference>
<dbReference type="GO" id="GO:0004252">
    <property type="term" value="F:serine-type endopeptidase activity"/>
    <property type="evidence" value="ECO:0007669"/>
    <property type="project" value="InterPro"/>
</dbReference>
<dbReference type="Gene3D" id="3.40.50.200">
    <property type="entry name" value="Peptidase S8/S53 domain"/>
    <property type="match status" value="1"/>
</dbReference>
<dbReference type="RefSeq" id="WP_180894697.1">
    <property type="nucleotide sequence ID" value="NZ_JACCKD010000008.1"/>
</dbReference>
<name>A0A838AFI8_9PSEU</name>
<reference evidence="2 3" key="1">
    <citation type="submission" date="2020-07" db="EMBL/GenBank/DDBJ databases">
        <title>Genome of Haloechinothrix sp.</title>
        <authorList>
            <person name="Tang S.-K."/>
            <person name="Yang L."/>
            <person name="Zhu W.-Y."/>
        </authorList>
    </citation>
    <scope>NUCLEOTIDE SEQUENCE [LARGE SCALE GENOMIC DNA]</scope>
    <source>
        <strain evidence="2 3">YIM 98757</strain>
    </source>
</reference>
<dbReference type="InterPro" id="IPR034074">
    <property type="entry name" value="Y4bN_pept_dom"/>
</dbReference>
<comment type="caution">
    <text evidence="2">The sequence shown here is derived from an EMBL/GenBank/DDBJ whole genome shotgun (WGS) entry which is preliminary data.</text>
</comment>
<proteinExistence type="predicted"/>
<dbReference type="Pfam" id="PF00082">
    <property type="entry name" value="Peptidase_S8"/>
    <property type="match status" value="1"/>
</dbReference>
<dbReference type="Proteomes" id="UP000582974">
    <property type="component" value="Unassembled WGS sequence"/>
</dbReference>
<keyword evidence="3" id="KW-1185">Reference proteome</keyword>